<dbReference type="SUPFAM" id="SSF48498">
    <property type="entry name" value="Tetracyclin repressor-like, C-terminal domain"/>
    <property type="match status" value="1"/>
</dbReference>
<gene>
    <name evidence="6" type="ORF">AVDCRST_MAG50-996</name>
</gene>
<dbReference type="PROSITE" id="PS50977">
    <property type="entry name" value="HTH_TETR_2"/>
    <property type="match status" value="1"/>
</dbReference>
<organism evidence="6">
    <name type="scientific">uncultured Acidimicrobiales bacterium</name>
    <dbReference type="NCBI Taxonomy" id="310071"/>
    <lineage>
        <taxon>Bacteria</taxon>
        <taxon>Bacillati</taxon>
        <taxon>Actinomycetota</taxon>
        <taxon>Acidimicrobiia</taxon>
        <taxon>Acidimicrobiales</taxon>
        <taxon>environmental samples</taxon>
    </lineage>
</organism>
<dbReference type="GO" id="GO:0003700">
    <property type="term" value="F:DNA-binding transcription factor activity"/>
    <property type="evidence" value="ECO:0007669"/>
    <property type="project" value="TreeGrafter"/>
</dbReference>
<dbReference type="Pfam" id="PF00440">
    <property type="entry name" value="TetR_N"/>
    <property type="match status" value="1"/>
</dbReference>
<evidence type="ECO:0000256" key="1">
    <source>
        <dbReference type="ARBA" id="ARBA00023015"/>
    </source>
</evidence>
<dbReference type="InterPro" id="IPR023772">
    <property type="entry name" value="DNA-bd_HTH_TetR-type_CS"/>
</dbReference>
<sequence>MPARLPAAGRRRQLLDAARGAFAEKGFHATSMDEVAGAAGVTKPVIYQHFGSKRQLFLELLGDVGSELRDTIAKASRNAIGPRARVEAGFAAYLRFVSEDRASFRLLFAGGTLRDEEFAKAAMQAEQAMAETIASMIDADISLEHRLLLAHAITGMADGVSRHWVANQPGLSPEELAGLVTDLAWAGLRGIPAAVVEPG</sequence>
<evidence type="ECO:0000259" key="5">
    <source>
        <dbReference type="PROSITE" id="PS50977"/>
    </source>
</evidence>
<evidence type="ECO:0000256" key="2">
    <source>
        <dbReference type="ARBA" id="ARBA00023125"/>
    </source>
</evidence>
<name>A0A6J4H106_9ACTN</name>
<dbReference type="InterPro" id="IPR001647">
    <property type="entry name" value="HTH_TetR"/>
</dbReference>
<accession>A0A6J4H106</accession>
<reference evidence="6" key="1">
    <citation type="submission" date="2020-02" db="EMBL/GenBank/DDBJ databases">
        <authorList>
            <person name="Meier V. D."/>
        </authorList>
    </citation>
    <scope>NUCLEOTIDE SEQUENCE</scope>
    <source>
        <strain evidence="6">AVDCRST_MAG50</strain>
    </source>
</reference>
<dbReference type="InterPro" id="IPR036271">
    <property type="entry name" value="Tet_transcr_reg_TetR-rel_C_sf"/>
</dbReference>
<evidence type="ECO:0000256" key="3">
    <source>
        <dbReference type="ARBA" id="ARBA00023163"/>
    </source>
</evidence>
<dbReference type="GO" id="GO:0045892">
    <property type="term" value="P:negative regulation of DNA-templated transcription"/>
    <property type="evidence" value="ECO:0007669"/>
    <property type="project" value="UniProtKB-ARBA"/>
</dbReference>
<dbReference type="EMBL" id="CADCTF010000001">
    <property type="protein sequence ID" value="CAA9210153.1"/>
    <property type="molecule type" value="Genomic_DNA"/>
</dbReference>
<dbReference type="FunFam" id="1.10.10.60:FF:000141">
    <property type="entry name" value="TetR family transcriptional regulator"/>
    <property type="match status" value="1"/>
</dbReference>
<dbReference type="Gene3D" id="1.10.357.10">
    <property type="entry name" value="Tetracycline Repressor, domain 2"/>
    <property type="match status" value="1"/>
</dbReference>
<keyword evidence="1" id="KW-0805">Transcription regulation</keyword>
<keyword evidence="3" id="KW-0804">Transcription</keyword>
<dbReference type="PANTHER" id="PTHR30055:SF234">
    <property type="entry name" value="HTH-TYPE TRANSCRIPTIONAL REGULATOR BETI"/>
    <property type="match status" value="1"/>
</dbReference>
<keyword evidence="2 4" id="KW-0238">DNA-binding</keyword>
<dbReference type="PRINTS" id="PR00455">
    <property type="entry name" value="HTHTETR"/>
</dbReference>
<dbReference type="InterPro" id="IPR050109">
    <property type="entry name" value="HTH-type_TetR-like_transc_reg"/>
</dbReference>
<dbReference type="Pfam" id="PF21943">
    <property type="entry name" value="TetR_C_46"/>
    <property type="match status" value="1"/>
</dbReference>
<feature type="DNA-binding region" description="H-T-H motif" evidence="4">
    <location>
        <begin position="31"/>
        <end position="50"/>
    </location>
</feature>
<dbReference type="SUPFAM" id="SSF46689">
    <property type="entry name" value="Homeodomain-like"/>
    <property type="match status" value="1"/>
</dbReference>
<dbReference type="PANTHER" id="PTHR30055">
    <property type="entry name" value="HTH-TYPE TRANSCRIPTIONAL REGULATOR RUTR"/>
    <property type="match status" value="1"/>
</dbReference>
<dbReference type="InterPro" id="IPR054129">
    <property type="entry name" value="DesT_TetR_C"/>
</dbReference>
<protein>
    <submittedName>
        <fullName evidence="6">Transcriptional regulator, AcrR family</fullName>
    </submittedName>
</protein>
<evidence type="ECO:0000256" key="4">
    <source>
        <dbReference type="PROSITE-ProRule" id="PRU00335"/>
    </source>
</evidence>
<feature type="domain" description="HTH tetR-type" evidence="5">
    <location>
        <begin position="8"/>
        <end position="68"/>
    </location>
</feature>
<dbReference type="PROSITE" id="PS01081">
    <property type="entry name" value="HTH_TETR_1"/>
    <property type="match status" value="1"/>
</dbReference>
<dbReference type="GO" id="GO:0000976">
    <property type="term" value="F:transcription cis-regulatory region binding"/>
    <property type="evidence" value="ECO:0007669"/>
    <property type="project" value="TreeGrafter"/>
</dbReference>
<proteinExistence type="predicted"/>
<evidence type="ECO:0000313" key="6">
    <source>
        <dbReference type="EMBL" id="CAA9210153.1"/>
    </source>
</evidence>
<dbReference type="InterPro" id="IPR009057">
    <property type="entry name" value="Homeodomain-like_sf"/>
</dbReference>
<dbReference type="AlphaFoldDB" id="A0A6J4H106"/>